<organism evidence="1 2">
    <name type="scientific">Brucella tritici</name>
    <dbReference type="NCBI Taxonomy" id="94626"/>
    <lineage>
        <taxon>Bacteria</taxon>
        <taxon>Pseudomonadati</taxon>
        <taxon>Pseudomonadota</taxon>
        <taxon>Alphaproteobacteria</taxon>
        <taxon>Hyphomicrobiales</taxon>
        <taxon>Brucellaceae</taxon>
        <taxon>Brucella/Ochrobactrum group</taxon>
        <taxon>Brucella</taxon>
    </lineage>
</organism>
<gene>
    <name evidence="1" type="ORF">HGG76_02555</name>
</gene>
<proteinExistence type="predicted"/>
<reference evidence="1 2" key="1">
    <citation type="submission" date="2020-04" db="EMBL/GenBank/DDBJ databases">
        <title>Whole genome sequencing of clinical and environmental type strains of Ochrobactrum.</title>
        <authorList>
            <person name="Dharne M."/>
        </authorList>
    </citation>
    <scope>NUCLEOTIDE SEQUENCE [LARGE SCALE GENOMIC DNA]</scope>
    <source>
        <strain evidence="1 2">DSM 13340</strain>
    </source>
</reference>
<accession>A0A7X6FNN6</accession>
<name>A0A7X6FNN6_9HYPH</name>
<dbReference type="Proteomes" id="UP000558475">
    <property type="component" value="Unassembled WGS sequence"/>
</dbReference>
<evidence type="ECO:0000313" key="1">
    <source>
        <dbReference type="EMBL" id="NKW09146.1"/>
    </source>
</evidence>
<dbReference type="AlphaFoldDB" id="A0A7X6FNN6"/>
<protein>
    <submittedName>
        <fullName evidence="1">Uncharacterized protein</fullName>
    </submittedName>
</protein>
<comment type="caution">
    <text evidence="1">The sequence shown here is derived from an EMBL/GenBank/DDBJ whole genome shotgun (WGS) entry which is preliminary data.</text>
</comment>
<dbReference type="EMBL" id="JAAXZB010000001">
    <property type="protein sequence ID" value="NKW09146.1"/>
    <property type="molecule type" value="Genomic_DNA"/>
</dbReference>
<evidence type="ECO:0000313" key="2">
    <source>
        <dbReference type="Proteomes" id="UP000558475"/>
    </source>
</evidence>
<sequence length="182" mass="19846">MAEAIGYGRYHELNPPDSGCFEARYDIAKGGDVLKDSSVKNLADELGRNFNEDPALILGQLAEVGEKAKEMVPFMEAGMRISNKMFQDADALASRIRNGALEEFDGNAAAANQALKKRITAAVDVMASVESILSNSGRSLRRARSEFRNTAEDLADSATYRTISLQSSWRRQGRPRQASDAG</sequence>